<comment type="caution">
    <text evidence="1">The sequence shown here is derived from an EMBL/GenBank/DDBJ whole genome shotgun (WGS) entry which is preliminary data.</text>
</comment>
<gene>
    <name evidence="1" type="ORF">K3G42_023414</name>
</gene>
<organism evidence="1 2">
    <name type="scientific">Sphaerodactylus townsendi</name>
    <dbReference type="NCBI Taxonomy" id="933632"/>
    <lineage>
        <taxon>Eukaryota</taxon>
        <taxon>Metazoa</taxon>
        <taxon>Chordata</taxon>
        <taxon>Craniata</taxon>
        <taxon>Vertebrata</taxon>
        <taxon>Euteleostomi</taxon>
        <taxon>Lepidosauria</taxon>
        <taxon>Squamata</taxon>
        <taxon>Bifurcata</taxon>
        <taxon>Gekkota</taxon>
        <taxon>Sphaerodactylidae</taxon>
        <taxon>Sphaerodactylus</taxon>
    </lineage>
</organism>
<proteinExistence type="predicted"/>
<dbReference type="Proteomes" id="UP000827872">
    <property type="component" value="Linkage Group LG02"/>
</dbReference>
<sequence length="260" mass="29713">MSIRYREKWSQYVKKIYKRFTFEHETENRLEVKLWKFKDLDSSDTFDNQVAICDPPVIDPSILEAFAAHPVTVKAKQTAYIKVPFKAKPLPKVTWFKDGIEVTEEEKVVMERTNDHALLTIKDCVREDSGSIMLKLKSDCGTAFAQLHLNVVDIPKPPQGKVEFLEKSGKCVKMKWKAPKDNGGKQVTHFIIERRISGKKSWIKIGEIDSKHTTFATDKVEEGKAYQFRILAVNSEGLSEPLETEEIFAGDPIGKHLSML</sequence>
<protein>
    <submittedName>
        <fullName evidence="1">Uncharacterized protein</fullName>
    </submittedName>
</protein>
<dbReference type="EMBL" id="CM037615">
    <property type="protein sequence ID" value="KAH8013915.1"/>
    <property type="molecule type" value="Genomic_DNA"/>
</dbReference>
<evidence type="ECO:0000313" key="2">
    <source>
        <dbReference type="Proteomes" id="UP000827872"/>
    </source>
</evidence>
<evidence type="ECO:0000313" key="1">
    <source>
        <dbReference type="EMBL" id="KAH8013915.1"/>
    </source>
</evidence>
<keyword evidence="2" id="KW-1185">Reference proteome</keyword>
<name>A0ACB8G3E1_9SAUR</name>
<reference evidence="1" key="1">
    <citation type="submission" date="2021-08" db="EMBL/GenBank/DDBJ databases">
        <title>The first chromosome-level gecko genome reveals the dynamic sex chromosomes of Neotropical dwarf geckos (Sphaerodactylidae: Sphaerodactylus).</title>
        <authorList>
            <person name="Pinto B.J."/>
            <person name="Keating S.E."/>
            <person name="Gamble T."/>
        </authorList>
    </citation>
    <scope>NUCLEOTIDE SEQUENCE</scope>
    <source>
        <strain evidence="1">TG3544</strain>
    </source>
</reference>
<accession>A0ACB8G3E1</accession>